<dbReference type="AlphaFoldDB" id="A0A1Y5Y6H9"/>
<proteinExistence type="predicted"/>
<reference evidence="2 3" key="1">
    <citation type="submission" date="2017-04" db="EMBL/GenBank/DDBJ databases">
        <authorList>
            <person name="Afonso C.L."/>
            <person name="Miller P.J."/>
            <person name="Scott M.A."/>
            <person name="Spackman E."/>
            <person name="Goraichik I."/>
            <person name="Dimitrov K.M."/>
            <person name="Suarez D.L."/>
            <person name="Swayne D.E."/>
        </authorList>
    </citation>
    <scope>NUCLEOTIDE SEQUENCE [LARGE SCALE GENOMIC DNA]</scope>
    <source>
        <strain evidence="2 3">DSM 43828</strain>
    </source>
</reference>
<evidence type="ECO:0000313" key="3">
    <source>
        <dbReference type="Proteomes" id="UP000192674"/>
    </source>
</evidence>
<accession>A0A1Y5Y6H9</accession>
<keyword evidence="1" id="KW-1133">Transmembrane helix</keyword>
<dbReference type="Proteomes" id="UP000192674">
    <property type="component" value="Unassembled WGS sequence"/>
</dbReference>
<dbReference type="EMBL" id="FWXV01000010">
    <property type="protein sequence ID" value="SMD24469.1"/>
    <property type="molecule type" value="Genomic_DNA"/>
</dbReference>
<protein>
    <submittedName>
        <fullName evidence="2">Uncharacterized protein</fullName>
    </submittedName>
</protein>
<organism evidence="2 3">
    <name type="scientific">Kibdelosporangium aridum</name>
    <dbReference type="NCBI Taxonomy" id="2030"/>
    <lineage>
        <taxon>Bacteria</taxon>
        <taxon>Bacillati</taxon>
        <taxon>Actinomycetota</taxon>
        <taxon>Actinomycetes</taxon>
        <taxon>Pseudonocardiales</taxon>
        <taxon>Pseudonocardiaceae</taxon>
        <taxon>Kibdelosporangium</taxon>
    </lineage>
</organism>
<evidence type="ECO:0000256" key="1">
    <source>
        <dbReference type="SAM" id="Phobius"/>
    </source>
</evidence>
<keyword evidence="1" id="KW-0472">Membrane</keyword>
<sequence>MRLYCSLSSVVRFAFWTVLVGVVLGVLLVNRGATAQLGGDGASVQLERGCVVGANALPG</sequence>
<keyword evidence="3" id="KW-1185">Reference proteome</keyword>
<evidence type="ECO:0000313" key="2">
    <source>
        <dbReference type="EMBL" id="SMD24469.1"/>
    </source>
</evidence>
<gene>
    <name evidence="2" type="ORF">SAMN05661093_08570</name>
</gene>
<name>A0A1Y5Y6H9_KIBAR</name>
<keyword evidence="1" id="KW-0812">Transmembrane</keyword>
<feature type="transmembrane region" description="Helical" evidence="1">
    <location>
        <begin position="6"/>
        <end position="29"/>
    </location>
</feature>